<organism evidence="3 4">
    <name type="scientific">Linum tenue</name>
    <dbReference type="NCBI Taxonomy" id="586396"/>
    <lineage>
        <taxon>Eukaryota</taxon>
        <taxon>Viridiplantae</taxon>
        <taxon>Streptophyta</taxon>
        <taxon>Embryophyta</taxon>
        <taxon>Tracheophyta</taxon>
        <taxon>Spermatophyta</taxon>
        <taxon>Magnoliopsida</taxon>
        <taxon>eudicotyledons</taxon>
        <taxon>Gunneridae</taxon>
        <taxon>Pentapetalae</taxon>
        <taxon>rosids</taxon>
        <taxon>fabids</taxon>
        <taxon>Malpighiales</taxon>
        <taxon>Linaceae</taxon>
        <taxon>Linum</taxon>
    </lineage>
</organism>
<dbReference type="CDD" id="cd00371">
    <property type="entry name" value="HMA"/>
    <property type="match status" value="2"/>
</dbReference>
<dbReference type="InterPro" id="IPR006121">
    <property type="entry name" value="HMA_dom"/>
</dbReference>
<comment type="caution">
    <text evidence="3">The sequence shown here is derived from an EMBL/GenBank/DDBJ whole genome shotgun (WGS) entry which is preliminary data.</text>
</comment>
<dbReference type="InterPro" id="IPR044594">
    <property type="entry name" value="HIPP01/3/5/6"/>
</dbReference>
<gene>
    <name evidence="3" type="ORF">LITE_LOCUS31369</name>
</gene>
<dbReference type="PANTHER" id="PTHR46413:SF2">
    <property type="entry name" value="HEAVY METAL-ASSOCIATED ISOPRENYLATED PLANT PROTEIN 3"/>
    <property type="match status" value="1"/>
</dbReference>
<protein>
    <recommendedName>
        <fullName evidence="2">HMA domain-containing protein</fullName>
    </recommendedName>
</protein>
<feature type="compositionally biased region" description="Basic and acidic residues" evidence="1">
    <location>
        <begin position="35"/>
        <end position="44"/>
    </location>
</feature>
<dbReference type="GO" id="GO:0046872">
    <property type="term" value="F:metal ion binding"/>
    <property type="evidence" value="ECO:0007669"/>
    <property type="project" value="InterPro"/>
</dbReference>
<sequence>MGKKKNNNNGGGGGGNNNHNQNQNPNNGGGGGGEAKQHHEEKKGGGGGGGDGGGEKKKQEKNPLVVILKVEMHCEGCASKLIRLTRGLDGVESVKAEVDTNKLTVMGIVDPVQIRDKLHEKTKKKVELISPQPKKDDGAKKNDNGGNNNNNNGKKDEKNPNEQKPKSGEEKKPKEAPVTTAVLKLAFHCQGCIEKIKKIVSKTKGVHELVAMDKQKETVTVKGTMNVKELVDALKERLKRSVEIVPPPKKEKEGGGGGNDGNGGGEKEGQNNNNNNGGGGGGGKKKKGGGGENGEGGGVQGQGQEYGVGEVSRMEFMVHPGYAPGPPGFAPTGFGPVGQPVYGGGYAGQQQAVYGNGYVGQPVYAGYGQEYGYGYGYGQVPGYPVHMKFNDENPNACSVM</sequence>
<name>A0AAV0N2Q0_9ROSI</name>
<feature type="region of interest" description="Disordered" evidence="1">
    <location>
        <begin position="123"/>
        <end position="177"/>
    </location>
</feature>
<reference evidence="3" key="1">
    <citation type="submission" date="2022-08" db="EMBL/GenBank/DDBJ databases">
        <authorList>
            <person name="Gutierrez-Valencia J."/>
        </authorList>
    </citation>
    <scope>NUCLEOTIDE SEQUENCE</scope>
</reference>
<evidence type="ECO:0000313" key="4">
    <source>
        <dbReference type="Proteomes" id="UP001154282"/>
    </source>
</evidence>
<accession>A0AAV0N2Q0</accession>
<dbReference type="Gene3D" id="3.30.70.100">
    <property type="match status" value="2"/>
</dbReference>
<feature type="compositionally biased region" description="Basic and acidic residues" evidence="1">
    <location>
        <begin position="241"/>
        <end position="254"/>
    </location>
</feature>
<dbReference type="Pfam" id="PF00403">
    <property type="entry name" value="HMA"/>
    <property type="match status" value="2"/>
</dbReference>
<evidence type="ECO:0000313" key="3">
    <source>
        <dbReference type="EMBL" id="CAI0452827.1"/>
    </source>
</evidence>
<dbReference type="AlphaFoldDB" id="A0AAV0N2Q0"/>
<dbReference type="Proteomes" id="UP001154282">
    <property type="component" value="Unassembled WGS sequence"/>
</dbReference>
<dbReference type="PROSITE" id="PS50846">
    <property type="entry name" value="HMA_2"/>
    <property type="match status" value="2"/>
</dbReference>
<feature type="compositionally biased region" description="Basic and acidic residues" evidence="1">
    <location>
        <begin position="133"/>
        <end position="143"/>
    </location>
</feature>
<feature type="domain" description="HMA" evidence="2">
    <location>
        <begin position="63"/>
        <end position="126"/>
    </location>
</feature>
<feature type="domain" description="HMA" evidence="2">
    <location>
        <begin position="178"/>
        <end position="242"/>
    </location>
</feature>
<proteinExistence type="predicted"/>
<feature type="compositionally biased region" description="Low complexity" evidence="1">
    <location>
        <begin position="17"/>
        <end position="26"/>
    </location>
</feature>
<feature type="compositionally biased region" description="Basic and acidic residues" evidence="1">
    <location>
        <begin position="153"/>
        <end position="175"/>
    </location>
</feature>
<dbReference type="InterPro" id="IPR036163">
    <property type="entry name" value="HMA_dom_sf"/>
</dbReference>
<keyword evidence="4" id="KW-1185">Reference proteome</keyword>
<feature type="region of interest" description="Disordered" evidence="1">
    <location>
        <begin position="241"/>
        <end position="304"/>
    </location>
</feature>
<dbReference type="PANTHER" id="PTHR46413">
    <property type="entry name" value="HEAVY METAL-ASSOCIATED ISOPRENYLATED PLANT PROTEIN 6"/>
    <property type="match status" value="1"/>
</dbReference>
<feature type="compositionally biased region" description="Gly residues" evidence="1">
    <location>
        <begin position="255"/>
        <end position="264"/>
    </location>
</feature>
<dbReference type="EMBL" id="CAMGYJ010000007">
    <property type="protein sequence ID" value="CAI0452827.1"/>
    <property type="molecule type" value="Genomic_DNA"/>
</dbReference>
<evidence type="ECO:0000256" key="1">
    <source>
        <dbReference type="SAM" id="MobiDB-lite"/>
    </source>
</evidence>
<evidence type="ECO:0000259" key="2">
    <source>
        <dbReference type="PROSITE" id="PS50846"/>
    </source>
</evidence>
<dbReference type="SUPFAM" id="SSF55008">
    <property type="entry name" value="HMA, heavy metal-associated domain"/>
    <property type="match status" value="2"/>
</dbReference>
<feature type="compositionally biased region" description="Gly residues" evidence="1">
    <location>
        <begin position="290"/>
        <end position="304"/>
    </location>
</feature>
<feature type="region of interest" description="Disordered" evidence="1">
    <location>
        <begin position="1"/>
        <end position="58"/>
    </location>
</feature>